<dbReference type="EMBL" id="MSTI01000043">
    <property type="protein sequence ID" value="OLV19105.1"/>
    <property type="molecule type" value="Genomic_DNA"/>
</dbReference>
<evidence type="ECO:0000256" key="1">
    <source>
        <dbReference type="SAM" id="MobiDB-lite"/>
    </source>
</evidence>
<dbReference type="AlphaFoldDB" id="A0A1U7P1Q1"/>
<evidence type="ECO:0000313" key="2">
    <source>
        <dbReference type="EMBL" id="OLV19105.1"/>
    </source>
</evidence>
<name>A0A1U7P1Q1_9DEIO</name>
<evidence type="ECO:0000313" key="3">
    <source>
        <dbReference type="Proteomes" id="UP000186607"/>
    </source>
</evidence>
<accession>A0A1U7P1Q1</accession>
<feature type="region of interest" description="Disordered" evidence="1">
    <location>
        <begin position="1"/>
        <end position="80"/>
    </location>
</feature>
<dbReference type="Proteomes" id="UP000186607">
    <property type="component" value="Unassembled WGS sequence"/>
</dbReference>
<sequence length="451" mass="49535">MSPRPHDSQSAATLPPSAGTAPCPSCHSRGAGRATATRSPVPAVQLAARPEGEPAGAKWEGKTHCPPGSECGSRQAPGAGLLAPVPPHQIFRGVEVRVENVALGTRERGPLTGAQGVRPALAADLTGERWRDAHHRDSARMRALRHPRLVEVRHRTPTGCRREISAKFHVVDLLHHQRACLRQHVHHQILERRARSRIAQGFCKRAHLGPLAGGHRRLSHRPRCQLLLARSCRRQRRQPDIQPDHRTSLWHGAAVRLGKIKHDEPVAGQPNQPRAVTQPVGGHPDVVHHVRAGRQLAALRHRRAHPRQPRGLVCRQHRHQQRGQQRVDTRVLAVDAQRRRDDGGVFLLRDAGKLAGDREGAQLEFSVVYQVLGVQQLGDGLIDLALIHHVQIFLCRLQLAAGDGLLELRIRSAFHANHVVGGVLGHSCSCLTGRVIDSVSISTAFFFSSPP</sequence>
<reference evidence="2 3" key="1">
    <citation type="submission" date="2017-01" db="EMBL/GenBank/DDBJ databases">
        <title>Genome Analysis of Deinococcus marmoris KOPRI26562.</title>
        <authorList>
            <person name="Kim J.H."/>
            <person name="Oh H.-M."/>
        </authorList>
    </citation>
    <scope>NUCLEOTIDE SEQUENCE [LARGE SCALE GENOMIC DNA]</scope>
    <source>
        <strain evidence="2 3">KOPRI26562</strain>
    </source>
</reference>
<keyword evidence="3" id="KW-1185">Reference proteome</keyword>
<comment type="caution">
    <text evidence="2">The sequence shown here is derived from an EMBL/GenBank/DDBJ whole genome shotgun (WGS) entry which is preliminary data.</text>
</comment>
<organism evidence="2 3">
    <name type="scientific">Deinococcus marmoris</name>
    <dbReference type="NCBI Taxonomy" id="249408"/>
    <lineage>
        <taxon>Bacteria</taxon>
        <taxon>Thermotogati</taxon>
        <taxon>Deinococcota</taxon>
        <taxon>Deinococci</taxon>
        <taxon>Deinococcales</taxon>
        <taxon>Deinococcaceae</taxon>
        <taxon>Deinococcus</taxon>
    </lineage>
</organism>
<proteinExistence type="predicted"/>
<gene>
    <name evidence="2" type="ORF">BOO71_0003757</name>
</gene>
<protein>
    <submittedName>
        <fullName evidence="2">Uncharacterized protein</fullName>
    </submittedName>
</protein>